<protein>
    <submittedName>
        <fullName evidence="2">Uncharacterized protein</fullName>
    </submittedName>
</protein>
<dbReference type="VEuPathDB" id="FungiDB:YALI1_C15803g"/>
<feature type="compositionally biased region" description="Basic and acidic residues" evidence="1">
    <location>
        <begin position="184"/>
        <end position="194"/>
    </location>
</feature>
<evidence type="ECO:0000256" key="1">
    <source>
        <dbReference type="SAM" id="MobiDB-lite"/>
    </source>
</evidence>
<name>A0A1H6PW30_YARLL</name>
<dbReference type="Proteomes" id="UP000182444">
    <property type="component" value="Chromosome 1C"/>
</dbReference>
<dbReference type="GeneID" id="2909420"/>
<reference evidence="2 3" key="1">
    <citation type="journal article" date="2016" name="PLoS ONE">
        <title>Sequence Assembly of Yarrowia lipolytica Strain W29/CLIB89 Shows Transposable Element Diversity.</title>
        <authorList>
            <person name="Magnan C."/>
            <person name="Yu J."/>
            <person name="Chang I."/>
            <person name="Jahn E."/>
            <person name="Kanomata Y."/>
            <person name="Wu J."/>
            <person name="Zeller M."/>
            <person name="Oakes M."/>
            <person name="Baldi P."/>
            <person name="Sandmeyer S."/>
        </authorList>
    </citation>
    <scope>NUCLEOTIDE SEQUENCE [LARGE SCALE GENOMIC DNA]</scope>
    <source>
        <strain evidence="3">CLIB89(W29)</strain>
    </source>
</reference>
<feature type="region of interest" description="Disordered" evidence="1">
    <location>
        <begin position="180"/>
        <end position="202"/>
    </location>
</feature>
<gene>
    <name evidence="2" type="ORF">YALI1_C15803g</name>
</gene>
<dbReference type="AlphaFoldDB" id="A0A1H6PW30"/>
<dbReference type="VEuPathDB" id="FungiDB:YALI0_C11319g"/>
<organism evidence="2 3">
    <name type="scientific">Yarrowia lipolytica</name>
    <name type="common">Candida lipolytica</name>
    <dbReference type="NCBI Taxonomy" id="4952"/>
    <lineage>
        <taxon>Eukaryota</taxon>
        <taxon>Fungi</taxon>
        <taxon>Dikarya</taxon>
        <taxon>Ascomycota</taxon>
        <taxon>Saccharomycotina</taxon>
        <taxon>Dipodascomycetes</taxon>
        <taxon>Dipodascales</taxon>
        <taxon>Dipodascales incertae sedis</taxon>
        <taxon>Yarrowia</taxon>
    </lineage>
</organism>
<accession>A0A1H6PW30</accession>
<proteinExistence type="predicted"/>
<evidence type="ECO:0000313" key="3">
    <source>
        <dbReference type="Proteomes" id="UP000182444"/>
    </source>
</evidence>
<dbReference type="OrthoDB" id="10335562at2759"/>
<evidence type="ECO:0000313" key="2">
    <source>
        <dbReference type="EMBL" id="AOW02689.1"/>
    </source>
</evidence>
<dbReference type="RefSeq" id="XP_501717.2">
    <property type="nucleotide sequence ID" value="XM_501717.3"/>
</dbReference>
<sequence length="234" mass="26784">MAIKKYAKINKDTAVGLRISFGRQAMVQYARHLYNRDEALEESFGSDHGSSDDDAVETSTLSNRKIHRNKLQLVKVKASRLALKDAQLKDLLARIRTNIQQLIVEGCIRIEKEGYNKMHKKKISGSVTSGPWTVNITMKPETCKHFQELRFGHWQSENQKGPSLFTRELYFDTRKGMNKLSESAADKPSGDKPSDALFLSDEEDNTKENLRVKYKEFQYLRGVIEVVVEEFPLA</sequence>
<dbReference type="EMBL" id="CP017555">
    <property type="protein sequence ID" value="AOW02689.1"/>
    <property type="molecule type" value="Genomic_DNA"/>
</dbReference>
<dbReference type="KEGG" id="yli:2909420"/>